<evidence type="ECO:0000313" key="1">
    <source>
        <dbReference type="EMBL" id="TWT91321.1"/>
    </source>
</evidence>
<dbReference type="RefSeq" id="WP_146523542.1">
    <property type="nucleotide sequence ID" value="NZ_CP151726.1"/>
</dbReference>
<dbReference type="PROSITE" id="PS51318">
    <property type="entry name" value="TAT"/>
    <property type="match status" value="1"/>
</dbReference>
<evidence type="ECO:0008006" key="3">
    <source>
        <dbReference type="Google" id="ProtNLM"/>
    </source>
</evidence>
<name>A0A5C5ZWF2_9BACT</name>
<dbReference type="OrthoDB" id="9146593at2"/>
<organism evidence="1 2">
    <name type="scientific">Stieleria varia</name>
    <dbReference type="NCBI Taxonomy" id="2528005"/>
    <lineage>
        <taxon>Bacteria</taxon>
        <taxon>Pseudomonadati</taxon>
        <taxon>Planctomycetota</taxon>
        <taxon>Planctomycetia</taxon>
        <taxon>Pirellulales</taxon>
        <taxon>Pirellulaceae</taxon>
        <taxon>Stieleria</taxon>
    </lineage>
</organism>
<dbReference type="Proteomes" id="UP000320176">
    <property type="component" value="Unassembled WGS sequence"/>
</dbReference>
<dbReference type="EMBL" id="SJPN01000017">
    <property type="protein sequence ID" value="TWT91321.1"/>
    <property type="molecule type" value="Genomic_DNA"/>
</dbReference>
<sequence length="449" mass="49307">MPRTSNGNGLNRRDFLMRLGVSAAAAQLLVGLPSLGWAASSSRRRRLVFVFSPNGVIPDHFWPDTKAPELDFKRILKPLEKFKDQVLTMHGLNNRIKGDGDGHMRGIGCLLTGIELFPGDVQGGSDTPAGWSMGISIDQHLKNLLQADPTTQTRFGSLEFGVMVPERADTWTRMSYAGANQPVAPISDPYQMFDKLYGQTSNQKLLASVLDDLAGDFKKVESMISAEDRQMLHRHLDMVRSVEKELKTELAAATKNDGVSHAVPVLPPNIEEQNDNMPEITRMQIELLVNSFAADFARIATFQITNSVGQPRMRWLGIDEGHHGLSHEPDSNEAAYEKLIQINTWYAEQVAAMAQRFAETPDPSGHGSMLDNTTIVWTNELGKGNSHTRDNIPFVFVGGGLDFKTGQALEMGGVPHNRLLMTIAESFGFPTPSFGNPDHCGDGVLTGLS</sequence>
<evidence type="ECO:0000313" key="2">
    <source>
        <dbReference type="Proteomes" id="UP000320176"/>
    </source>
</evidence>
<dbReference type="AlphaFoldDB" id="A0A5C5ZWF2"/>
<keyword evidence="2" id="KW-1185">Reference proteome</keyword>
<dbReference type="InterPro" id="IPR011447">
    <property type="entry name" value="DUF1552"/>
</dbReference>
<dbReference type="InterPro" id="IPR006311">
    <property type="entry name" value="TAT_signal"/>
</dbReference>
<gene>
    <name evidence="1" type="ORF">Pla52n_66550</name>
</gene>
<protein>
    <recommendedName>
        <fullName evidence="3">Secreted protein containing DUF1552</fullName>
    </recommendedName>
</protein>
<accession>A0A5C5ZWF2</accession>
<reference evidence="1 2" key="1">
    <citation type="submission" date="2019-02" db="EMBL/GenBank/DDBJ databases">
        <title>Deep-cultivation of Planctomycetes and their phenomic and genomic characterization uncovers novel biology.</title>
        <authorList>
            <person name="Wiegand S."/>
            <person name="Jogler M."/>
            <person name="Boedeker C."/>
            <person name="Pinto D."/>
            <person name="Vollmers J."/>
            <person name="Rivas-Marin E."/>
            <person name="Kohn T."/>
            <person name="Peeters S.H."/>
            <person name="Heuer A."/>
            <person name="Rast P."/>
            <person name="Oberbeckmann S."/>
            <person name="Bunk B."/>
            <person name="Jeske O."/>
            <person name="Meyerdierks A."/>
            <person name="Storesund J.E."/>
            <person name="Kallscheuer N."/>
            <person name="Luecker S."/>
            <person name="Lage O.M."/>
            <person name="Pohl T."/>
            <person name="Merkel B.J."/>
            <person name="Hornburger P."/>
            <person name="Mueller R.-W."/>
            <person name="Bruemmer F."/>
            <person name="Labrenz M."/>
            <person name="Spormann A.M."/>
            <person name="Op Den Camp H."/>
            <person name="Overmann J."/>
            <person name="Amann R."/>
            <person name="Jetten M.S.M."/>
            <person name="Mascher T."/>
            <person name="Medema M.H."/>
            <person name="Devos D.P."/>
            <person name="Kaster A.-K."/>
            <person name="Ovreas L."/>
            <person name="Rohde M."/>
            <person name="Galperin M.Y."/>
            <person name="Jogler C."/>
        </authorList>
    </citation>
    <scope>NUCLEOTIDE SEQUENCE [LARGE SCALE GENOMIC DNA]</scope>
    <source>
        <strain evidence="1 2">Pla52n</strain>
    </source>
</reference>
<proteinExistence type="predicted"/>
<comment type="caution">
    <text evidence="1">The sequence shown here is derived from an EMBL/GenBank/DDBJ whole genome shotgun (WGS) entry which is preliminary data.</text>
</comment>
<dbReference type="Pfam" id="PF07586">
    <property type="entry name" value="HXXSHH"/>
    <property type="match status" value="1"/>
</dbReference>